<dbReference type="EMBL" id="GEBQ01002966">
    <property type="protein sequence ID" value="JAT37011.1"/>
    <property type="molecule type" value="Transcribed_RNA"/>
</dbReference>
<sequence length="263" mass="29895">MPYYYLLPEALDEPEELVYDHFCYKKPLAYNLLLPSIHISRDDNVLLVENDAQEAVTDLLASCRDSTSWPSSAFRSGARPSDTVYYNQEDYVAELEVNVHNCQSSQSDIWDVKPAVEDLKKPVKLPMKSPFGSYDASDPHVLDAARSLFFERKRQQAVYEAFPSWHNPSGSPRIPTDYELFVAWASLSRSEKMSYISEVNGSHDMNHLPHNTLESQRAVSALYASNVDAACWPSLQYSRALAQPTFPPPRINPQLLNHHIPHI</sequence>
<organism evidence="1">
    <name type="scientific">Graphocephala atropunctata</name>
    <dbReference type="NCBI Taxonomy" id="36148"/>
    <lineage>
        <taxon>Eukaryota</taxon>
        <taxon>Metazoa</taxon>
        <taxon>Ecdysozoa</taxon>
        <taxon>Arthropoda</taxon>
        <taxon>Hexapoda</taxon>
        <taxon>Insecta</taxon>
        <taxon>Pterygota</taxon>
        <taxon>Neoptera</taxon>
        <taxon>Paraneoptera</taxon>
        <taxon>Hemiptera</taxon>
        <taxon>Auchenorrhyncha</taxon>
        <taxon>Membracoidea</taxon>
        <taxon>Cicadellidae</taxon>
        <taxon>Cicadellinae</taxon>
        <taxon>Cicadellini</taxon>
        <taxon>Graphocephala</taxon>
    </lineage>
</organism>
<gene>
    <name evidence="1" type="ORF">g.9751</name>
</gene>
<reference evidence="1" key="1">
    <citation type="submission" date="2015-11" db="EMBL/GenBank/DDBJ databases">
        <title>De novo transcriptome assembly of four potential Pierce s Disease insect vectors from Arizona vineyards.</title>
        <authorList>
            <person name="Tassone E.E."/>
        </authorList>
    </citation>
    <scope>NUCLEOTIDE SEQUENCE</scope>
</reference>
<name>A0A1B6MM72_9HEMI</name>
<protein>
    <submittedName>
        <fullName evidence="1">Uncharacterized protein</fullName>
    </submittedName>
</protein>
<accession>A0A1B6MM72</accession>
<dbReference type="AlphaFoldDB" id="A0A1B6MM72"/>
<proteinExistence type="predicted"/>
<evidence type="ECO:0000313" key="1">
    <source>
        <dbReference type="EMBL" id="JAT37011.1"/>
    </source>
</evidence>